<evidence type="ECO:0000256" key="1">
    <source>
        <dbReference type="SAM" id="Phobius"/>
    </source>
</evidence>
<dbReference type="InterPro" id="IPR009339">
    <property type="entry name" value="DUF998"/>
</dbReference>
<dbReference type="RefSeq" id="WP_106317547.1">
    <property type="nucleotide sequence ID" value="NZ_BOMO01000020.1"/>
</dbReference>
<sequence>MRFGRLVLVGAVCWVLAGPVLLVADVVVGLGWPEPGYRWWSYNISDLGNVTCGVWDTSRPRYVCSPWHAAMNVALVVASVLVLAGLVLARRLRAVGPVAWWLLACGAAGLGLAGLFPADVNENVHVLGAFVLFVCGNAGLVAAGRRAGVFTAGLGVLGALATVLFLSRPGLVLGPGVMERLAAYPLWVWACVAGVRLLVLGAPVRGRNVPVARMR</sequence>
<keyword evidence="1" id="KW-0472">Membrane</keyword>
<feature type="transmembrane region" description="Helical" evidence="1">
    <location>
        <begin position="149"/>
        <end position="166"/>
    </location>
</feature>
<feature type="transmembrane region" description="Helical" evidence="1">
    <location>
        <begin position="124"/>
        <end position="142"/>
    </location>
</feature>
<protein>
    <submittedName>
        <fullName evidence="2">Putative membrane protein</fullName>
    </submittedName>
</protein>
<gene>
    <name evidence="2" type="ORF">CLV67_104216</name>
</gene>
<accession>A0A2T0KGZ3</accession>
<dbReference type="OrthoDB" id="5191116at2"/>
<keyword evidence="1" id="KW-0812">Transmembrane</keyword>
<keyword evidence="1" id="KW-1133">Transmembrane helix</keyword>
<dbReference type="Proteomes" id="UP000239415">
    <property type="component" value="Unassembled WGS sequence"/>
</dbReference>
<dbReference type="AlphaFoldDB" id="A0A2T0KGZ3"/>
<dbReference type="Pfam" id="PF06197">
    <property type="entry name" value="DUF998"/>
    <property type="match status" value="1"/>
</dbReference>
<comment type="caution">
    <text evidence="2">The sequence shown here is derived from an EMBL/GenBank/DDBJ whole genome shotgun (WGS) entry which is preliminary data.</text>
</comment>
<feature type="transmembrane region" description="Helical" evidence="1">
    <location>
        <begin position="98"/>
        <end position="118"/>
    </location>
</feature>
<organism evidence="2 3">
    <name type="scientific">Actinoplanes italicus</name>
    <dbReference type="NCBI Taxonomy" id="113567"/>
    <lineage>
        <taxon>Bacteria</taxon>
        <taxon>Bacillati</taxon>
        <taxon>Actinomycetota</taxon>
        <taxon>Actinomycetes</taxon>
        <taxon>Micromonosporales</taxon>
        <taxon>Micromonosporaceae</taxon>
        <taxon>Actinoplanes</taxon>
    </lineage>
</organism>
<feature type="transmembrane region" description="Helical" evidence="1">
    <location>
        <begin position="69"/>
        <end position="89"/>
    </location>
</feature>
<reference evidence="2 3" key="1">
    <citation type="submission" date="2018-03" db="EMBL/GenBank/DDBJ databases">
        <title>Genomic Encyclopedia of Archaeal and Bacterial Type Strains, Phase II (KMG-II): from individual species to whole genera.</title>
        <authorList>
            <person name="Goeker M."/>
        </authorList>
    </citation>
    <scope>NUCLEOTIDE SEQUENCE [LARGE SCALE GENOMIC DNA]</scope>
    <source>
        <strain evidence="2 3">DSM 43146</strain>
    </source>
</reference>
<name>A0A2T0KGZ3_9ACTN</name>
<keyword evidence="3" id="KW-1185">Reference proteome</keyword>
<feature type="transmembrane region" description="Helical" evidence="1">
    <location>
        <begin position="186"/>
        <end position="205"/>
    </location>
</feature>
<evidence type="ECO:0000313" key="3">
    <source>
        <dbReference type="Proteomes" id="UP000239415"/>
    </source>
</evidence>
<dbReference type="EMBL" id="PVMZ01000004">
    <property type="protein sequence ID" value="PRX22688.1"/>
    <property type="molecule type" value="Genomic_DNA"/>
</dbReference>
<evidence type="ECO:0000313" key="2">
    <source>
        <dbReference type="EMBL" id="PRX22688.1"/>
    </source>
</evidence>
<proteinExistence type="predicted"/>